<feature type="compositionally biased region" description="Low complexity" evidence="7">
    <location>
        <begin position="31"/>
        <end position="41"/>
    </location>
</feature>
<dbReference type="InterPro" id="IPR009262">
    <property type="entry name" value="SLC35_F1/F2/F6"/>
</dbReference>
<keyword evidence="5 8" id="KW-1133">Transmembrane helix</keyword>
<dbReference type="PANTHER" id="PTHR13146">
    <property type="match status" value="1"/>
</dbReference>
<dbReference type="GO" id="GO:0005739">
    <property type="term" value="C:mitochondrion"/>
    <property type="evidence" value="ECO:0007669"/>
    <property type="project" value="Ensembl"/>
</dbReference>
<evidence type="ECO:0000313" key="11">
    <source>
        <dbReference type="VGNC" id="VGNC:23177"/>
    </source>
</evidence>
<feature type="transmembrane region" description="Helical" evidence="8">
    <location>
        <begin position="120"/>
        <end position="141"/>
    </location>
</feature>
<dbReference type="Ensembl" id="ENSECAT00000060024.3">
    <property type="protein sequence ID" value="ENSECAP00000029916.1"/>
    <property type="gene ID" value="ENSECAG00000017703.4"/>
</dbReference>
<dbReference type="GO" id="GO:1901029">
    <property type="term" value="P:negative regulation of mitochondrial outer membrane permeabilization involved in apoptotic signaling pathway"/>
    <property type="evidence" value="ECO:0007669"/>
    <property type="project" value="Ensembl"/>
</dbReference>
<dbReference type="GO" id="GO:0008284">
    <property type="term" value="P:positive regulation of cell population proliferation"/>
    <property type="evidence" value="ECO:0007669"/>
    <property type="project" value="Ensembl"/>
</dbReference>
<dbReference type="GO" id="GO:0005765">
    <property type="term" value="C:lysosomal membrane"/>
    <property type="evidence" value="ECO:0007669"/>
    <property type="project" value="Ensembl"/>
</dbReference>
<dbReference type="GO" id="GO:0005654">
    <property type="term" value="C:nucleoplasm"/>
    <property type="evidence" value="ECO:0007669"/>
    <property type="project" value="Ensembl"/>
</dbReference>
<feature type="compositionally biased region" description="Basic and acidic residues" evidence="7">
    <location>
        <begin position="422"/>
        <end position="432"/>
    </location>
</feature>
<evidence type="ECO:0000256" key="6">
    <source>
        <dbReference type="ARBA" id="ARBA00023136"/>
    </source>
</evidence>
<evidence type="ECO:0000256" key="7">
    <source>
        <dbReference type="SAM" id="MobiDB-lite"/>
    </source>
</evidence>
<feature type="transmembrane region" description="Helical" evidence="8">
    <location>
        <begin position="249"/>
        <end position="269"/>
    </location>
</feature>
<reference evidence="9" key="3">
    <citation type="submission" date="2025-09" db="UniProtKB">
        <authorList>
            <consortium name="Ensembl"/>
        </authorList>
    </citation>
    <scope>IDENTIFICATION</scope>
    <source>
        <strain evidence="9">Thoroughbred</strain>
    </source>
</reference>
<evidence type="ECO:0000256" key="5">
    <source>
        <dbReference type="ARBA" id="ARBA00022989"/>
    </source>
</evidence>
<reference evidence="9" key="2">
    <citation type="submission" date="2025-08" db="UniProtKB">
        <authorList>
            <consortium name="Ensembl"/>
        </authorList>
    </citation>
    <scope>IDENTIFICATION</scope>
    <source>
        <strain evidence="9">Thoroughbred</strain>
    </source>
</reference>
<organism evidence="9 10">
    <name type="scientific">Equus caballus</name>
    <name type="common">Horse</name>
    <dbReference type="NCBI Taxonomy" id="9796"/>
    <lineage>
        <taxon>Eukaryota</taxon>
        <taxon>Metazoa</taxon>
        <taxon>Chordata</taxon>
        <taxon>Craniata</taxon>
        <taxon>Vertebrata</taxon>
        <taxon>Euteleostomi</taxon>
        <taxon>Mammalia</taxon>
        <taxon>Eutheria</taxon>
        <taxon>Laurasiatheria</taxon>
        <taxon>Perissodactyla</taxon>
        <taxon>Equidae</taxon>
        <taxon>Equus</taxon>
    </lineage>
</organism>
<dbReference type="Pfam" id="PF06027">
    <property type="entry name" value="SLC35F"/>
    <property type="match status" value="1"/>
</dbReference>
<keyword evidence="10" id="KW-1185">Reference proteome</keyword>
<keyword evidence="3" id="KW-0813">Transport</keyword>
<evidence type="ECO:0000256" key="2">
    <source>
        <dbReference type="ARBA" id="ARBA00007863"/>
    </source>
</evidence>
<feature type="region of interest" description="Disordered" evidence="7">
    <location>
        <begin position="420"/>
        <end position="444"/>
    </location>
</feature>
<dbReference type="GeneTree" id="ENSGT00390000017237"/>
<evidence type="ECO:0000313" key="10">
    <source>
        <dbReference type="Proteomes" id="UP000002281"/>
    </source>
</evidence>
<dbReference type="Bgee" id="ENSECAG00000017703">
    <property type="expression patterns" value="Expressed in chorionic villus and 23 other cell types or tissues"/>
</dbReference>
<feature type="region of interest" description="Disordered" evidence="7">
    <location>
        <begin position="29"/>
        <end position="88"/>
    </location>
</feature>
<proteinExistence type="inferred from homology"/>
<dbReference type="PANTHER" id="PTHR13146:SF0">
    <property type="entry name" value="SOLUTE CARRIER FAMILY 35 MEMBER F6"/>
    <property type="match status" value="1"/>
</dbReference>
<feature type="transmembrane region" description="Helical" evidence="8">
    <location>
        <begin position="161"/>
        <end position="180"/>
    </location>
</feature>
<dbReference type="GO" id="GO:0005829">
    <property type="term" value="C:cytosol"/>
    <property type="evidence" value="ECO:0007669"/>
    <property type="project" value="Ensembl"/>
</dbReference>
<evidence type="ECO:0000256" key="3">
    <source>
        <dbReference type="ARBA" id="ARBA00022448"/>
    </source>
</evidence>
<gene>
    <name evidence="9 11" type="primary">SLC35F6</name>
</gene>
<comment type="subcellular location">
    <subcellularLocation>
        <location evidence="1">Membrane</location>
        <topology evidence="1">Multi-pass membrane protein</topology>
    </subcellularLocation>
</comment>
<dbReference type="GO" id="GO:0022857">
    <property type="term" value="F:transmembrane transporter activity"/>
    <property type="evidence" value="ECO:0007669"/>
    <property type="project" value="InterPro"/>
</dbReference>
<reference evidence="9 10" key="1">
    <citation type="journal article" date="2009" name="Science">
        <title>Genome sequence, comparative analysis, and population genetics of the domestic horse.</title>
        <authorList>
            <consortium name="Broad Institute Genome Sequencing Platform"/>
            <consortium name="Broad Institute Whole Genome Assembly Team"/>
            <person name="Wade C.M."/>
            <person name="Giulotto E."/>
            <person name="Sigurdsson S."/>
            <person name="Zoli M."/>
            <person name="Gnerre S."/>
            <person name="Imsland F."/>
            <person name="Lear T.L."/>
            <person name="Adelson D.L."/>
            <person name="Bailey E."/>
            <person name="Bellone R.R."/>
            <person name="Bloecker H."/>
            <person name="Distl O."/>
            <person name="Edgar R.C."/>
            <person name="Garber M."/>
            <person name="Leeb T."/>
            <person name="Mauceli E."/>
            <person name="MacLeod J.N."/>
            <person name="Penedo M.C.T."/>
            <person name="Raison J.M."/>
            <person name="Sharpe T."/>
            <person name="Vogel J."/>
            <person name="Andersson L."/>
            <person name="Antczak D.F."/>
            <person name="Biagi T."/>
            <person name="Binns M.M."/>
            <person name="Chowdhary B.P."/>
            <person name="Coleman S.J."/>
            <person name="Della Valle G."/>
            <person name="Fryc S."/>
            <person name="Guerin G."/>
            <person name="Hasegawa T."/>
            <person name="Hill E.W."/>
            <person name="Jurka J."/>
            <person name="Kiialainen A."/>
            <person name="Lindgren G."/>
            <person name="Liu J."/>
            <person name="Magnani E."/>
            <person name="Mickelson J.R."/>
            <person name="Murray J."/>
            <person name="Nergadze S.G."/>
            <person name="Onofrio R."/>
            <person name="Pedroni S."/>
            <person name="Piras M.F."/>
            <person name="Raudsepp T."/>
            <person name="Rocchi M."/>
            <person name="Roeed K.H."/>
            <person name="Ryder O.A."/>
            <person name="Searle S."/>
            <person name="Skow L."/>
            <person name="Swinburne J.E."/>
            <person name="Syvaenen A.C."/>
            <person name="Tozaki T."/>
            <person name="Valberg S.J."/>
            <person name="Vaudin M."/>
            <person name="White J.R."/>
            <person name="Zody M.C."/>
            <person name="Lander E.S."/>
            <person name="Lindblad-Toh K."/>
        </authorList>
    </citation>
    <scope>NUCLEOTIDE SEQUENCE [LARGE SCALE GENOMIC DNA]</scope>
    <source>
        <strain evidence="9 10">Thoroughbred</strain>
    </source>
</reference>
<dbReference type="Proteomes" id="UP000002281">
    <property type="component" value="Chromosome 15"/>
</dbReference>
<protein>
    <submittedName>
        <fullName evidence="9">Solute carrier family 35 member F6</fullName>
    </submittedName>
</protein>
<keyword evidence="4 8" id="KW-0812">Transmembrane</keyword>
<keyword evidence="6 8" id="KW-0472">Membrane</keyword>
<evidence type="ECO:0000256" key="4">
    <source>
        <dbReference type="ARBA" id="ARBA00022692"/>
    </source>
</evidence>
<dbReference type="Gene3D" id="1.10.3730.20">
    <property type="match status" value="1"/>
</dbReference>
<evidence type="ECO:0000313" key="9">
    <source>
        <dbReference type="Ensembl" id="ENSECAP00000029916.1"/>
    </source>
</evidence>
<dbReference type="AlphaFoldDB" id="A0A3Q2H7K5"/>
<name>A0A3Q2H7K5_HORSE</name>
<dbReference type="InterPro" id="IPR037185">
    <property type="entry name" value="EmrE-like"/>
</dbReference>
<feature type="transmembrane region" description="Helical" evidence="8">
    <location>
        <begin position="289"/>
        <end position="306"/>
    </location>
</feature>
<accession>A0A3Q2H7K5</accession>
<feature type="transmembrane region" description="Helical" evidence="8">
    <location>
        <begin position="192"/>
        <end position="209"/>
    </location>
</feature>
<evidence type="ECO:0000256" key="1">
    <source>
        <dbReference type="ARBA" id="ARBA00004141"/>
    </source>
</evidence>
<comment type="similarity">
    <text evidence="2">Belongs to the SLC35F solute transporter family.</text>
</comment>
<dbReference type="SUPFAM" id="SSF103481">
    <property type="entry name" value="Multidrug resistance efflux transporter EmrE"/>
    <property type="match status" value="1"/>
</dbReference>
<feature type="transmembrane region" description="Helical" evidence="8">
    <location>
        <begin position="391"/>
        <end position="409"/>
    </location>
</feature>
<dbReference type="GO" id="GO:0016020">
    <property type="term" value="C:membrane"/>
    <property type="evidence" value="ECO:0000318"/>
    <property type="project" value="GO_Central"/>
</dbReference>
<dbReference type="VGNC" id="VGNC:23177">
    <property type="gene designation" value="SLC35F6"/>
</dbReference>
<evidence type="ECO:0000256" key="8">
    <source>
        <dbReference type="SAM" id="Phobius"/>
    </source>
</evidence>
<feature type="transmembrane region" description="Helical" evidence="8">
    <location>
        <begin position="215"/>
        <end position="237"/>
    </location>
</feature>
<sequence>MGRSGPVTCRCHPGSLCVRLQPCRVRAPWVGQGQQPGQRPPRGAERAARGGAGSGHVTSGPEALASETPGDRVVSSSVERARRSRGSLQLRVPRVHRHGLDQVPAVPGRAHARHRLHQHALGKAVGMFLGEFSCLAVFYLLRCRAAGQPDASLGPQQPFNPLLFLPPALCDMTGTSIMYVALNMTSASSFQMLRGAVIIFTGLFSVAFLGRRLALSQWLGILVTIAGLVVVGLADLLSKHDDQHKLSEVITGDLLIIMAQIIISIQMVLEEKFVYKHNVHPLRAVGTEGLFGLVILSLLLVPMYYIPAGSFSGNPRGVLEDALDAFCQVGRQPLIALALLGNISSIAFFNFAGISVTKELSATTRMVLDSLRTVVIWALSLALGWEAFHPLQILGFLILLLGTALYNGLHRPLLTRLSRGRPPAEEGEHERLLGGSRTAINDAS</sequence>